<organism evidence="5 6">
    <name type="scientific">Kitasatospora kazusensis</name>
    <dbReference type="NCBI Taxonomy" id="407974"/>
    <lineage>
        <taxon>Bacteria</taxon>
        <taxon>Bacillati</taxon>
        <taxon>Actinomycetota</taxon>
        <taxon>Actinomycetes</taxon>
        <taxon>Kitasatosporales</taxon>
        <taxon>Streptomycetaceae</taxon>
        <taxon>Kitasatospora</taxon>
    </lineage>
</organism>
<dbReference type="PANTHER" id="PTHR11358">
    <property type="entry name" value="ARGINASE/AGMATINASE"/>
    <property type="match status" value="1"/>
</dbReference>
<dbReference type="SUPFAM" id="SSF52768">
    <property type="entry name" value="Arginase/deacetylase"/>
    <property type="match status" value="1"/>
</dbReference>
<dbReference type="PRINTS" id="PR00116">
    <property type="entry name" value="ARGINASE"/>
</dbReference>
<dbReference type="CDD" id="cd09990">
    <property type="entry name" value="Agmatinase-like"/>
    <property type="match status" value="1"/>
</dbReference>
<dbReference type="Proteomes" id="UP001422759">
    <property type="component" value="Unassembled WGS sequence"/>
</dbReference>
<gene>
    <name evidence="5" type="primary">speB_1</name>
    <name evidence="5" type="ORF">GCM10009760_21160</name>
</gene>
<dbReference type="PANTHER" id="PTHR11358:SF26">
    <property type="entry name" value="GUANIDINO ACID HYDROLASE, MITOCHONDRIAL"/>
    <property type="match status" value="1"/>
</dbReference>
<dbReference type="RefSeq" id="WP_344463266.1">
    <property type="nucleotide sequence ID" value="NZ_BAAANT010000009.1"/>
</dbReference>
<evidence type="ECO:0000256" key="1">
    <source>
        <dbReference type="ARBA" id="ARBA00022723"/>
    </source>
</evidence>
<keyword evidence="2" id="KW-0378">Hydrolase</keyword>
<sequence>MTGPIAPPSHLTPAGGRPPGLTRVNRTEYEMAYSGVQTFLKWPMCMTPEDLRTGGVDVAVGGVPWDGTTTGRTGTHLGPYGIRHGDYITDASRLSHLDVRVDPLEHLVLCDYGDADVLIGDPEATYAAVRTFVAEILDGGAMPIILGGDRTITWPSATAVADAYGHGRLGILQFGAHPVSAPGRHGAWDGPGSPIHRLIESGAVPGRNVVQFGLRGYTPQPAALDWLEEQQVRSHFMAEIRRDGFDTVLDRAIDEALDSADHLYLSVDIGAADPAFAPGTGTPEPGGLTADEMMTAMRRVAAEAGIVAMDVLEVSPPYDPGVGRTAQLARRCVLEALVGTAMRKVGLTERRYMDPRATGTQAPRTFRTGAVNSVHADVHAAVDAAVHAAVDAVVDAVSPSGAVNSVARGR</sequence>
<proteinExistence type="inferred from homology"/>
<dbReference type="InterPro" id="IPR023696">
    <property type="entry name" value="Ureohydrolase_dom_sf"/>
</dbReference>
<keyword evidence="1" id="KW-0479">Metal-binding</keyword>
<evidence type="ECO:0000313" key="6">
    <source>
        <dbReference type="Proteomes" id="UP001422759"/>
    </source>
</evidence>
<comment type="similarity">
    <text evidence="3">Belongs to the arginase family.</text>
</comment>
<dbReference type="Gene3D" id="3.40.800.10">
    <property type="entry name" value="Ureohydrolase domain"/>
    <property type="match status" value="1"/>
</dbReference>
<accession>A0ABP5L211</accession>
<comment type="caution">
    <text evidence="5">The sequence shown here is derived from an EMBL/GenBank/DDBJ whole genome shotgun (WGS) entry which is preliminary data.</text>
</comment>
<dbReference type="Pfam" id="PF00491">
    <property type="entry name" value="Arginase"/>
    <property type="match status" value="1"/>
</dbReference>
<dbReference type="InterPro" id="IPR006035">
    <property type="entry name" value="Ureohydrolase"/>
</dbReference>
<dbReference type="EMBL" id="BAAANT010000009">
    <property type="protein sequence ID" value="GAA2139203.1"/>
    <property type="molecule type" value="Genomic_DNA"/>
</dbReference>
<evidence type="ECO:0000256" key="2">
    <source>
        <dbReference type="ARBA" id="ARBA00022801"/>
    </source>
</evidence>
<evidence type="ECO:0000313" key="5">
    <source>
        <dbReference type="EMBL" id="GAA2139203.1"/>
    </source>
</evidence>
<evidence type="ECO:0000256" key="3">
    <source>
        <dbReference type="PROSITE-ProRule" id="PRU00742"/>
    </source>
</evidence>
<protein>
    <submittedName>
        <fullName evidence="5">Agmatinase</fullName>
    </submittedName>
</protein>
<keyword evidence="6" id="KW-1185">Reference proteome</keyword>
<feature type="region of interest" description="Disordered" evidence="4">
    <location>
        <begin position="1"/>
        <end position="21"/>
    </location>
</feature>
<evidence type="ECO:0000256" key="4">
    <source>
        <dbReference type="SAM" id="MobiDB-lite"/>
    </source>
</evidence>
<reference evidence="6" key="1">
    <citation type="journal article" date="2019" name="Int. J. Syst. Evol. Microbiol.">
        <title>The Global Catalogue of Microorganisms (GCM) 10K type strain sequencing project: providing services to taxonomists for standard genome sequencing and annotation.</title>
        <authorList>
            <consortium name="The Broad Institute Genomics Platform"/>
            <consortium name="The Broad Institute Genome Sequencing Center for Infectious Disease"/>
            <person name="Wu L."/>
            <person name="Ma J."/>
        </authorList>
    </citation>
    <scope>NUCLEOTIDE SEQUENCE [LARGE SCALE GENOMIC DNA]</scope>
    <source>
        <strain evidence="6">JCM 14560</strain>
    </source>
</reference>
<name>A0ABP5L211_9ACTN</name>
<dbReference type="PROSITE" id="PS51409">
    <property type="entry name" value="ARGINASE_2"/>
    <property type="match status" value="1"/>
</dbReference>